<dbReference type="PANTHER" id="PTHR34704">
    <property type="entry name" value="ATPASE"/>
    <property type="match status" value="1"/>
</dbReference>
<dbReference type="PANTHER" id="PTHR34704:SF1">
    <property type="entry name" value="ATPASE"/>
    <property type="match status" value="1"/>
</dbReference>
<comment type="caution">
    <text evidence="2">The sequence shown here is derived from an EMBL/GenBank/DDBJ whole genome shotgun (WGS) entry which is preliminary data.</text>
</comment>
<gene>
    <name evidence="2" type="ORF">P8X34_07085</name>
</gene>
<proteinExistence type="predicted"/>
<dbReference type="RefSeq" id="WP_372839153.1">
    <property type="nucleotide sequence ID" value="NZ_JARRIC010000002.1"/>
</dbReference>
<dbReference type="InterPro" id="IPR027417">
    <property type="entry name" value="P-loop_NTPase"/>
</dbReference>
<protein>
    <submittedName>
        <fullName evidence="2">ATP-binding protein</fullName>
    </submittedName>
</protein>
<dbReference type="Gene3D" id="3.40.50.300">
    <property type="entry name" value="P-loop containing nucleotide triphosphate hydrolases"/>
    <property type="match status" value="1"/>
</dbReference>
<dbReference type="InterPro" id="IPR011579">
    <property type="entry name" value="ATPase_dom"/>
</dbReference>
<reference evidence="2 3" key="1">
    <citation type="submission" date="2023-03" db="EMBL/GenBank/DDBJ databases">
        <title>Speciation in Pyrococcus: adaptation to high temperature as a mechanism.</title>
        <authorList>
            <person name="Gu J."/>
        </authorList>
    </citation>
    <scope>NUCLEOTIDE SEQUENCE [LARGE SCALE GENOMIC DNA]</scope>
    <source>
        <strain evidence="2 3">LMOA34</strain>
    </source>
</reference>
<name>A0ABV4T6D5_9EURY</name>
<sequence length="153" mass="17746">MEASKDFRTLYHLCKEEEIHETLKTLNAKLFSLTNDISLLKHPIKSFYEFFERLPEDVVIIFDEFQILAKNYPRILGVIQEHLDFRGKGSIVLCGSSISMMEDLIPYGSPLYGRRTLSLKVEPLEFHNIHEFFPGYSLEDLVKVYGMVDGIPE</sequence>
<accession>A0ABV4T6D5</accession>
<dbReference type="Pfam" id="PF01637">
    <property type="entry name" value="ATPase_2"/>
    <property type="match status" value="1"/>
</dbReference>
<feature type="domain" description="ATPase" evidence="1">
    <location>
        <begin position="28"/>
        <end position="153"/>
    </location>
</feature>
<keyword evidence="2" id="KW-0547">Nucleotide-binding</keyword>
<evidence type="ECO:0000259" key="1">
    <source>
        <dbReference type="Pfam" id="PF01637"/>
    </source>
</evidence>
<organism evidence="2 3">
    <name type="scientific">Pyrococcus kukulkanii</name>
    <dbReference type="NCBI Taxonomy" id="1609559"/>
    <lineage>
        <taxon>Archaea</taxon>
        <taxon>Methanobacteriati</taxon>
        <taxon>Methanobacteriota</taxon>
        <taxon>Thermococci</taxon>
        <taxon>Thermococcales</taxon>
        <taxon>Thermococcaceae</taxon>
        <taxon>Pyrococcus</taxon>
    </lineage>
</organism>
<dbReference type="GO" id="GO:0005524">
    <property type="term" value="F:ATP binding"/>
    <property type="evidence" value="ECO:0007669"/>
    <property type="project" value="UniProtKB-KW"/>
</dbReference>
<dbReference type="SUPFAM" id="SSF52540">
    <property type="entry name" value="P-loop containing nucleoside triphosphate hydrolases"/>
    <property type="match status" value="1"/>
</dbReference>
<keyword evidence="2" id="KW-0067">ATP-binding</keyword>
<evidence type="ECO:0000313" key="3">
    <source>
        <dbReference type="Proteomes" id="UP001571980"/>
    </source>
</evidence>
<dbReference type="EMBL" id="JARRIG010000004">
    <property type="protein sequence ID" value="MFA4804498.1"/>
    <property type="molecule type" value="Genomic_DNA"/>
</dbReference>
<evidence type="ECO:0000313" key="2">
    <source>
        <dbReference type="EMBL" id="MFA4804498.1"/>
    </source>
</evidence>
<dbReference type="Proteomes" id="UP001571980">
    <property type="component" value="Unassembled WGS sequence"/>
</dbReference>
<keyword evidence="3" id="KW-1185">Reference proteome</keyword>